<feature type="domain" description="HTH gntR-type" evidence="4">
    <location>
        <begin position="42"/>
        <end position="112"/>
    </location>
</feature>
<dbReference type="SUPFAM" id="SSF48008">
    <property type="entry name" value="GntR ligand-binding domain-like"/>
    <property type="match status" value="1"/>
</dbReference>
<dbReference type="InterPro" id="IPR008920">
    <property type="entry name" value="TF_FadR/GntR_C"/>
</dbReference>
<dbReference type="Gene3D" id="1.20.120.530">
    <property type="entry name" value="GntR ligand-binding domain-like"/>
    <property type="match status" value="1"/>
</dbReference>
<dbReference type="Pfam" id="PF00392">
    <property type="entry name" value="GntR"/>
    <property type="match status" value="1"/>
</dbReference>
<evidence type="ECO:0000256" key="2">
    <source>
        <dbReference type="ARBA" id="ARBA00023125"/>
    </source>
</evidence>
<dbReference type="PRINTS" id="PR00035">
    <property type="entry name" value="HTHGNTR"/>
</dbReference>
<keyword evidence="1" id="KW-0805">Transcription regulation</keyword>
<evidence type="ECO:0000256" key="3">
    <source>
        <dbReference type="ARBA" id="ARBA00023163"/>
    </source>
</evidence>
<dbReference type="InterPro" id="IPR036390">
    <property type="entry name" value="WH_DNA-bd_sf"/>
</dbReference>
<protein>
    <submittedName>
        <fullName evidence="5">FadR family transcriptional regulator</fullName>
    </submittedName>
</protein>
<dbReference type="Pfam" id="PF07729">
    <property type="entry name" value="FCD"/>
    <property type="match status" value="1"/>
</dbReference>
<keyword evidence="6" id="KW-1185">Reference proteome</keyword>
<dbReference type="SUPFAM" id="SSF46785">
    <property type="entry name" value="Winged helix' DNA-binding domain"/>
    <property type="match status" value="1"/>
</dbReference>
<evidence type="ECO:0000313" key="5">
    <source>
        <dbReference type="EMBL" id="QNG50553.1"/>
    </source>
</evidence>
<dbReference type="Proteomes" id="UP000515728">
    <property type="component" value="Chromosome"/>
</dbReference>
<gene>
    <name evidence="5" type="ORF">H6H00_20255</name>
</gene>
<dbReference type="KEGG" id="ppel:H6H00_20255"/>
<dbReference type="GO" id="GO:0003677">
    <property type="term" value="F:DNA binding"/>
    <property type="evidence" value="ECO:0007669"/>
    <property type="project" value="UniProtKB-KW"/>
</dbReference>
<dbReference type="InterPro" id="IPR000524">
    <property type="entry name" value="Tscrpt_reg_HTH_GntR"/>
</dbReference>
<evidence type="ECO:0000259" key="4">
    <source>
        <dbReference type="PROSITE" id="PS50949"/>
    </source>
</evidence>
<name>A0A7G7MCP2_9PSEU</name>
<dbReference type="Gene3D" id="1.10.10.10">
    <property type="entry name" value="Winged helix-like DNA-binding domain superfamily/Winged helix DNA-binding domain"/>
    <property type="match status" value="1"/>
</dbReference>
<dbReference type="CDD" id="cd07377">
    <property type="entry name" value="WHTH_GntR"/>
    <property type="match status" value="1"/>
</dbReference>
<organism evidence="5 6">
    <name type="scientific">Pseudonocardia petroleophila</name>
    <dbReference type="NCBI Taxonomy" id="37331"/>
    <lineage>
        <taxon>Bacteria</taxon>
        <taxon>Bacillati</taxon>
        <taxon>Actinomycetota</taxon>
        <taxon>Actinomycetes</taxon>
        <taxon>Pseudonocardiales</taxon>
        <taxon>Pseudonocardiaceae</taxon>
        <taxon>Pseudonocardia</taxon>
    </lineage>
</organism>
<dbReference type="RefSeq" id="WP_185717315.1">
    <property type="nucleotide sequence ID" value="NZ_BAAAWI010000001.1"/>
</dbReference>
<dbReference type="EMBL" id="CP060131">
    <property type="protein sequence ID" value="QNG50553.1"/>
    <property type="molecule type" value="Genomic_DNA"/>
</dbReference>
<dbReference type="PANTHER" id="PTHR43537:SF44">
    <property type="entry name" value="GNTR FAMILY REGULATORY PROTEIN"/>
    <property type="match status" value="1"/>
</dbReference>
<reference evidence="5 6" key="1">
    <citation type="submission" date="2020-08" db="EMBL/GenBank/DDBJ databases">
        <authorList>
            <person name="Mo P."/>
        </authorList>
    </citation>
    <scope>NUCLEOTIDE SEQUENCE [LARGE SCALE GENOMIC DNA]</scope>
    <source>
        <strain evidence="5 6">CGMCC 4.1532</strain>
    </source>
</reference>
<dbReference type="InterPro" id="IPR036388">
    <property type="entry name" value="WH-like_DNA-bd_sf"/>
</dbReference>
<dbReference type="SMART" id="SM00345">
    <property type="entry name" value="HTH_GNTR"/>
    <property type="match status" value="1"/>
</dbReference>
<dbReference type="PANTHER" id="PTHR43537">
    <property type="entry name" value="TRANSCRIPTIONAL REGULATOR, GNTR FAMILY"/>
    <property type="match status" value="1"/>
</dbReference>
<sequence>MRSYSRAIAGRHWLALGPDGVRVERWVEMARNDSQSGARRSPKISEVIARELASQIVNQKLPAGSVLPTEKEMIESFDVGRSTIREALRLLETRSVITLRPGPGGGPVVRRPRPEDLGEALTLILQFEDASLDDVMEARRAIEPMIARLAAARISDAELDTMEATIGVILDDPRPEVFQEQNRIFHSTLSKAARSVVLQVFVESLSSVADGVAGGVTYTARRYVAAAHAHTRIIEALRAHDGDLAEKMMRDHLDEADAYWHKKHKNLVSRPVVWRR</sequence>
<evidence type="ECO:0000256" key="1">
    <source>
        <dbReference type="ARBA" id="ARBA00023015"/>
    </source>
</evidence>
<dbReference type="PROSITE" id="PS50949">
    <property type="entry name" value="HTH_GNTR"/>
    <property type="match status" value="1"/>
</dbReference>
<dbReference type="AlphaFoldDB" id="A0A7G7MCP2"/>
<accession>A0A7G7MCP2</accession>
<dbReference type="GO" id="GO:0003700">
    <property type="term" value="F:DNA-binding transcription factor activity"/>
    <property type="evidence" value="ECO:0007669"/>
    <property type="project" value="InterPro"/>
</dbReference>
<evidence type="ECO:0000313" key="6">
    <source>
        <dbReference type="Proteomes" id="UP000515728"/>
    </source>
</evidence>
<dbReference type="InterPro" id="IPR011711">
    <property type="entry name" value="GntR_C"/>
</dbReference>
<dbReference type="SMART" id="SM00895">
    <property type="entry name" value="FCD"/>
    <property type="match status" value="1"/>
</dbReference>
<keyword evidence="3" id="KW-0804">Transcription</keyword>
<proteinExistence type="predicted"/>
<keyword evidence="2" id="KW-0238">DNA-binding</keyword>